<accession>A0ABQ1K043</accession>
<proteinExistence type="predicted"/>
<dbReference type="RefSeq" id="WP_188745534.1">
    <property type="nucleotide sequence ID" value="NZ_BMIJ01000001.1"/>
</dbReference>
<dbReference type="InterPro" id="IPR036680">
    <property type="entry name" value="SPOR-like_sf"/>
</dbReference>
<dbReference type="EMBL" id="BMIJ01000001">
    <property type="protein sequence ID" value="GGB82366.1"/>
    <property type="molecule type" value="Genomic_DNA"/>
</dbReference>
<comment type="caution">
    <text evidence="3">The sequence shown here is derived from an EMBL/GenBank/DDBJ whole genome shotgun (WGS) entry which is preliminary data.</text>
</comment>
<evidence type="ECO:0000313" key="4">
    <source>
        <dbReference type="Proteomes" id="UP000629025"/>
    </source>
</evidence>
<dbReference type="PANTHER" id="PTHR38033:SF1">
    <property type="entry name" value="DOTU FAMILY TYPE IV_VI SECRETION SYSTEM PROTEIN"/>
    <property type="match status" value="1"/>
</dbReference>
<feature type="domain" description="SPOR" evidence="1">
    <location>
        <begin position="326"/>
        <end position="395"/>
    </location>
</feature>
<dbReference type="InterPro" id="IPR038522">
    <property type="entry name" value="T4/T6SS_DotU_sf"/>
</dbReference>
<evidence type="ECO:0000313" key="3">
    <source>
        <dbReference type="EMBL" id="GGB82366.1"/>
    </source>
</evidence>
<keyword evidence="4" id="KW-1185">Reference proteome</keyword>
<dbReference type="PANTHER" id="PTHR38033">
    <property type="entry name" value="MEMBRANE PROTEIN-RELATED"/>
    <property type="match status" value="1"/>
</dbReference>
<dbReference type="NCBIfam" id="TIGR03349">
    <property type="entry name" value="IV_VI_DotU"/>
    <property type="match status" value="1"/>
</dbReference>
<dbReference type="Pfam" id="PF09850">
    <property type="entry name" value="DotU"/>
    <property type="match status" value="1"/>
</dbReference>
<feature type="domain" description="Type IV / VI secretion system DotU" evidence="2">
    <location>
        <begin position="57"/>
        <end position="255"/>
    </location>
</feature>
<gene>
    <name evidence="3" type="ORF">GCM10011352_05230</name>
</gene>
<sequence>MAMDYLDEATVEVEQSTGGQETAGHLRTVPLAGAAALKNQQRNLQALQQFASFENRLINAGAELLSLCVAVSRMPEPEDLHRFRQGLIASISELKQRIAALDYPPSVADKTCFLFCIVLDEMILYSDWGESCGWENRTLLSELFGVRDGGEQFYRVADKALSQPNLLVDLLELIYLFLKIGFRGQYRLSGRESLDALYYQIESVVLSKRPRLPFTAVSSVALPKVRKPARQAHFGRQAALFLVSVALSWGAASYWYQNSFDQRARDFIGLADFNKNYLSEPEEKEFVYTSTPEEMSSAARVYGRPATTARITSSPATDVTDGTASGSAWLVQLATFDQSALAERFIAEHDLQQSGARVEPWNKLFRVLIPADDAQQAKRLIAQALSKGISDAFIISNR</sequence>
<evidence type="ECO:0000259" key="2">
    <source>
        <dbReference type="Pfam" id="PF09850"/>
    </source>
</evidence>
<evidence type="ECO:0000259" key="1">
    <source>
        <dbReference type="Pfam" id="PF05036"/>
    </source>
</evidence>
<dbReference type="Pfam" id="PF05036">
    <property type="entry name" value="SPOR"/>
    <property type="match status" value="1"/>
</dbReference>
<dbReference type="Proteomes" id="UP000629025">
    <property type="component" value="Unassembled WGS sequence"/>
</dbReference>
<dbReference type="InterPro" id="IPR007730">
    <property type="entry name" value="SPOR-like_dom"/>
</dbReference>
<dbReference type="SUPFAM" id="SSF110997">
    <property type="entry name" value="Sporulation related repeat"/>
    <property type="match status" value="1"/>
</dbReference>
<reference evidence="4" key="1">
    <citation type="journal article" date="2019" name="Int. J. Syst. Evol. Microbiol.">
        <title>The Global Catalogue of Microorganisms (GCM) 10K type strain sequencing project: providing services to taxonomists for standard genome sequencing and annotation.</title>
        <authorList>
            <consortium name="The Broad Institute Genomics Platform"/>
            <consortium name="The Broad Institute Genome Sequencing Center for Infectious Disease"/>
            <person name="Wu L."/>
            <person name="Ma J."/>
        </authorList>
    </citation>
    <scope>NUCLEOTIDE SEQUENCE [LARGE SCALE GENOMIC DNA]</scope>
    <source>
        <strain evidence="4">CGMCC 1.15341</strain>
    </source>
</reference>
<protein>
    <recommendedName>
        <fullName evidence="5">Type VI secretion system protein ImpK</fullName>
    </recommendedName>
</protein>
<evidence type="ECO:0008006" key="5">
    <source>
        <dbReference type="Google" id="ProtNLM"/>
    </source>
</evidence>
<dbReference type="NCBIfam" id="NF038228">
    <property type="entry name" value="IcmH_DotU_IVB"/>
    <property type="match status" value="1"/>
</dbReference>
<organism evidence="3 4">
    <name type="scientific">Marinobacterium zhoushanense</name>
    <dbReference type="NCBI Taxonomy" id="1679163"/>
    <lineage>
        <taxon>Bacteria</taxon>
        <taxon>Pseudomonadati</taxon>
        <taxon>Pseudomonadota</taxon>
        <taxon>Gammaproteobacteria</taxon>
        <taxon>Oceanospirillales</taxon>
        <taxon>Oceanospirillaceae</taxon>
        <taxon>Marinobacterium</taxon>
    </lineage>
</organism>
<dbReference type="InterPro" id="IPR017732">
    <property type="entry name" value="T4/T6SS_DotU"/>
</dbReference>
<dbReference type="Gene3D" id="1.25.40.590">
    <property type="entry name" value="Type IV / VI secretion system, DotU"/>
    <property type="match status" value="1"/>
</dbReference>
<name>A0ABQ1K043_9GAMM</name>